<gene>
    <name evidence="2" type="ORF">AVEN_145248_1</name>
</gene>
<keyword evidence="3" id="KW-1185">Reference proteome</keyword>
<name>A0A4Y2VQX1_ARAVE</name>
<evidence type="ECO:0000256" key="1">
    <source>
        <dbReference type="SAM" id="MobiDB-lite"/>
    </source>
</evidence>
<evidence type="ECO:0000313" key="3">
    <source>
        <dbReference type="Proteomes" id="UP000499080"/>
    </source>
</evidence>
<feature type="region of interest" description="Disordered" evidence="1">
    <location>
        <begin position="85"/>
        <end position="104"/>
    </location>
</feature>
<reference evidence="2 3" key="1">
    <citation type="journal article" date="2019" name="Sci. Rep.">
        <title>Orb-weaving spider Araneus ventricosus genome elucidates the spidroin gene catalogue.</title>
        <authorList>
            <person name="Kono N."/>
            <person name="Nakamura H."/>
            <person name="Ohtoshi R."/>
            <person name="Moran D.A.P."/>
            <person name="Shinohara A."/>
            <person name="Yoshida Y."/>
            <person name="Fujiwara M."/>
            <person name="Mori M."/>
            <person name="Tomita M."/>
            <person name="Arakawa K."/>
        </authorList>
    </citation>
    <scope>NUCLEOTIDE SEQUENCE [LARGE SCALE GENOMIC DNA]</scope>
</reference>
<proteinExistence type="predicted"/>
<dbReference type="Proteomes" id="UP000499080">
    <property type="component" value="Unassembled WGS sequence"/>
</dbReference>
<dbReference type="EMBL" id="BGPR01050785">
    <property type="protein sequence ID" value="GBO27735.1"/>
    <property type="molecule type" value="Genomic_DNA"/>
</dbReference>
<protein>
    <submittedName>
        <fullName evidence="2">Uncharacterized protein</fullName>
    </submittedName>
</protein>
<organism evidence="2 3">
    <name type="scientific">Araneus ventricosus</name>
    <name type="common">Orbweaver spider</name>
    <name type="synonym">Epeira ventricosa</name>
    <dbReference type="NCBI Taxonomy" id="182803"/>
    <lineage>
        <taxon>Eukaryota</taxon>
        <taxon>Metazoa</taxon>
        <taxon>Ecdysozoa</taxon>
        <taxon>Arthropoda</taxon>
        <taxon>Chelicerata</taxon>
        <taxon>Arachnida</taxon>
        <taxon>Araneae</taxon>
        <taxon>Araneomorphae</taxon>
        <taxon>Entelegynae</taxon>
        <taxon>Araneoidea</taxon>
        <taxon>Araneidae</taxon>
        <taxon>Araneus</taxon>
    </lineage>
</organism>
<comment type="caution">
    <text evidence="2">The sequence shown here is derived from an EMBL/GenBank/DDBJ whole genome shotgun (WGS) entry which is preliminary data.</text>
</comment>
<sequence length="104" mass="12008">MHILTSSWNQMSADMIRNCFTWGGFCETLDKNLSIVIEPPESMLEEEYEKWMSIHEDIPVVTTLTDVKICQVVCEYDQAINVDDSNRAEHVEETSSKHRNEAIT</sequence>
<evidence type="ECO:0000313" key="2">
    <source>
        <dbReference type="EMBL" id="GBO27735.1"/>
    </source>
</evidence>
<dbReference type="AlphaFoldDB" id="A0A4Y2VQX1"/>
<accession>A0A4Y2VQX1</accession>